<protein>
    <submittedName>
        <fullName evidence="1">Uncharacterized protein</fullName>
    </submittedName>
</protein>
<accession>A0ABQ4PUX6</accession>
<evidence type="ECO:0000313" key="2">
    <source>
        <dbReference type="Proteomes" id="UP001161064"/>
    </source>
</evidence>
<dbReference type="Proteomes" id="UP001161064">
    <property type="component" value="Unassembled WGS sequence"/>
</dbReference>
<proteinExistence type="predicted"/>
<reference evidence="1" key="1">
    <citation type="submission" date="2021-05" db="EMBL/GenBank/DDBJ databases">
        <authorList>
            <person name="Tanabe Y."/>
        </authorList>
    </citation>
    <scope>NUCLEOTIDE SEQUENCE</scope>
    <source>
        <strain evidence="1">BOTRYCO-1</strain>
    </source>
</reference>
<evidence type="ECO:0000313" key="1">
    <source>
        <dbReference type="EMBL" id="GIU66778.1"/>
    </source>
</evidence>
<dbReference type="EMBL" id="BPFZ01000004">
    <property type="protein sequence ID" value="GIU66778.1"/>
    <property type="molecule type" value="Genomic_DNA"/>
</dbReference>
<sequence>MVPIAASGVDDAAQYVMRAMAAATQSRYLFLTDDSGIGNTHAEPDVDCYLVTRLDALVRRVLDSQISGRRIEPEDREILRSVGTYDKGRCVLPQDL</sequence>
<name>A0ABQ4PUX6_9PROT</name>
<organism evidence="1 2">
    <name type="scientific">Candidatus Phycosocius spiralis</name>
    <dbReference type="NCBI Taxonomy" id="2815099"/>
    <lineage>
        <taxon>Bacteria</taxon>
        <taxon>Pseudomonadati</taxon>
        <taxon>Pseudomonadota</taxon>
        <taxon>Alphaproteobacteria</taxon>
        <taxon>Caulobacterales</taxon>
        <taxon>Caulobacterales incertae sedis</taxon>
        <taxon>Candidatus Phycosocius</taxon>
    </lineage>
</organism>
<keyword evidence="2" id="KW-1185">Reference proteome</keyword>
<reference evidence="1" key="2">
    <citation type="journal article" date="2023" name="ISME Commun">
        <title>Characterization of a bloom-associated alphaproteobacterial lineage, 'Candidatus Phycosocius': insights into freshwater algal-bacterial interactions.</title>
        <authorList>
            <person name="Tanabe Y."/>
            <person name="Yamaguchi H."/>
            <person name="Yoshida M."/>
            <person name="Kai A."/>
            <person name="Okazaki Y."/>
        </authorList>
    </citation>
    <scope>NUCLEOTIDE SEQUENCE</scope>
    <source>
        <strain evidence="1">BOTRYCO-1</strain>
    </source>
</reference>
<comment type="caution">
    <text evidence="1">The sequence shown here is derived from an EMBL/GenBank/DDBJ whole genome shotgun (WGS) entry which is preliminary data.</text>
</comment>
<gene>
    <name evidence="1" type="ORF">PsB1_0932</name>
</gene>